<keyword evidence="3" id="KW-1185">Reference proteome</keyword>
<evidence type="ECO:0000256" key="1">
    <source>
        <dbReference type="SAM" id="MobiDB-lite"/>
    </source>
</evidence>
<gene>
    <name evidence="2" type="ORF">SAMN06893096_103477</name>
</gene>
<feature type="region of interest" description="Disordered" evidence="1">
    <location>
        <begin position="78"/>
        <end position="116"/>
    </location>
</feature>
<dbReference type="EMBL" id="FZOO01000003">
    <property type="protein sequence ID" value="SNS38434.1"/>
    <property type="molecule type" value="Genomic_DNA"/>
</dbReference>
<dbReference type="Gene3D" id="3.30.420.240">
    <property type="match status" value="1"/>
</dbReference>
<dbReference type="AlphaFoldDB" id="A0A239E3I4"/>
<accession>A0A239E3I4</accession>
<feature type="region of interest" description="Disordered" evidence="1">
    <location>
        <begin position="1"/>
        <end position="23"/>
    </location>
</feature>
<dbReference type="RefSeq" id="WP_089305219.1">
    <property type="nucleotide sequence ID" value="NZ_FZOO01000003.1"/>
</dbReference>
<protein>
    <submittedName>
        <fullName evidence="2">Uncharacterized protein</fullName>
    </submittedName>
</protein>
<evidence type="ECO:0000313" key="3">
    <source>
        <dbReference type="Proteomes" id="UP000198373"/>
    </source>
</evidence>
<name>A0A239E3I4_9ACTN</name>
<dbReference type="OrthoDB" id="9775154at2"/>
<sequence>MSEASEEEPDEDRSKGDQPKKYTNLRAQHWWEARNAFREREYELSQLDDVTLNELTFPKWKLQNCKILIEPTEDIRKRLGRSPDNASSALLAMTESEPAHEVTQRKTKDTRRRRPR</sequence>
<organism evidence="2 3">
    <name type="scientific">Geodermatophilus pulveris</name>
    <dbReference type="NCBI Taxonomy" id="1564159"/>
    <lineage>
        <taxon>Bacteria</taxon>
        <taxon>Bacillati</taxon>
        <taxon>Actinomycetota</taxon>
        <taxon>Actinomycetes</taxon>
        <taxon>Geodermatophilales</taxon>
        <taxon>Geodermatophilaceae</taxon>
        <taxon>Geodermatophilus</taxon>
    </lineage>
</organism>
<proteinExistence type="predicted"/>
<reference evidence="3" key="1">
    <citation type="submission" date="2017-06" db="EMBL/GenBank/DDBJ databases">
        <authorList>
            <person name="Varghese N."/>
            <person name="Submissions S."/>
        </authorList>
    </citation>
    <scope>NUCLEOTIDE SEQUENCE [LARGE SCALE GENOMIC DNA]</scope>
    <source>
        <strain evidence="3">DSM 46839</strain>
    </source>
</reference>
<feature type="compositionally biased region" description="Basic and acidic residues" evidence="1">
    <location>
        <begin position="97"/>
        <end position="107"/>
    </location>
</feature>
<feature type="compositionally biased region" description="Acidic residues" evidence="1">
    <location>
        <begin position="1"/>
        <end position="11"/>
    </location>
</feature>
<dbReference type="Proteomes" id="UP000198373">
    <property type="component" value="Unassembled WGS sequence"/>
</dbReference>
<evidence type="ECO:0000313" key="2">
    <source>
        <dbReference type="EMBL" id="SNS38434.1"/>
    </source>
</evidence>